<reference evidence="2" key="1">
    <citation type="submission" date="2023-01" db="EMBL/GenBank/DDBJ databases">
        <title>Genome-based studies on antimicrobial resistance profiles of Riemerella anatipestifer in China, 1994 to 2021.</title>
        <authorList>
            <person name="Yang Z."/>
            <person name="Zhu D."/>
        </authorList>
    </citation>
    <scope>NUCLEOTIDE SEQUENCE</scope>
    <source>
        <strain evidence="2">RCAD1218</strain>
    </source>
</reference>
<dbReference type="InterPro" id="IPR058148">
    <property type="entry name" value="M949_RS01915-like_dom"/>
</dbReference>
<accession>A0AAP6LMV1</accession>
<keyword evidence="1" id="KW-0732">Signal</keyword>
<evidence type="ECO:0000256" key="1">
    <source>
        <dbReference type="SAM" id="SignalP"/>
    </source>
</evidence>
<gene>
    <name evidence="2" type="ORF">PG303_08985</name>
</gene>
<sequence>MNYFKLLIALVLFVLLSCNTTESKIEEKQIPTEGISEKLEKKENFEISYEKLSDKVIPQGISFEGKVKEVARVEDLQGEHIILLTETGIVPSKKVINADYEKEAKIFVYDYLYDKNENKYKLNWKVQDFILNCEFDLSMDFVKDTFKITDLNNNGIAEIWTMYSMLCTSDISPDVMKIIMYEGKQKYALRGHATLIAGEDKLEEGEYQFDENLSKASKEIKEFALKMWRNNNIQKLN</sequence>
<organism evidence="2 3">
    <name type="scientific">Riemerella anatipestifer</name>
    <name type="common">Moraxella anatipestifer</name>
    <dbReference type="NCBI Taxonomy" id="34085"/>
    <lineage>
        <taxon>Bacteria</taxon>
        <taxon>Pseudomonadati</taxon>
        <taxon>Bacteroidota</taxon>
        <taxon>Flavobacteriia</taxon>
        <taxon>Flavobacteriales</taxon>
        <taxon>Weeksellaceae</taxon>
        <taxon>Riemerella</taxon>
    </lineage>
</organism>
<dbReference type="Proteomes" id="UP001284033">
    <property type="component" value="Unassembled WGS sequence"/>
</dbReference>
<dbReference type="AlphaFoldDB" id="A0AAP6LMV1"/>
<feature type="chain" id="PRO_5042936437" description="Lipoprotein" evidence="1">
    <location>
        <begin position="24"/>
        <end position="237"/>
    </location>
</feature>
<name>A0AAP6LMV1_RIEAN</name>
<feature type="signal peptide" evidence="1">
    <location>
        <begin position="1"/>
        <end position="23"/>
    </location>
</feature>
<dbReference type="NCBIfam" id="NF046077">
    <property type="entry name" value="LPS_M949_RS01915"/>
    <property type="match status" value="1"/>
</dbReference>
<protein>
    <recommendedName>
        <fullName evidence="4">Lipoprotein</fullName>
    </recommendedName>
</protein>
<dbReference type="RefSeq" id="WP_154468436.1">
    <property type="nucleotide sequence ID" value="NZ_CP121210.1"/>
</dbReference>
<comment type="caution">
    <text evidence="2">The sequence shown here is derived from an EMBL/GenBank/DDBJ whole genome shotgun (WGS) entry which is preliminary data.</text>
</comment>
<evidence type="ECO:0000313" key="3">
    <source>
        <dbReference type="Proteomes" id="UP001284033"/>
    </source>
</evidence>
<evidence type="ECO:0008006" key="4">
    <source>
        <dbReference type="Google" id="ProtNLM"/>
    </source>
</evidence>
<dbReference type="PROSITE" id="PS51257">
    <property type="entry name" value="PROKAR_LIPOPROTEIN"/>
    <property type="match status" value="1"/>
</dbReference>
<proteinExistence type="predicted"/>
<evidence type="ECO:0000313" key="2">
    <source>
        <dbReference type="EMBL" id="MDY3513346.1"/>
    </source>
</evidence>
<dbReference type="EMBL" id="JAQZHK010000008">
    <property type="protein sequence ID" value="MDY3513346.1"/>
    <property type="molecule type" value="Genomic_DNA"/>
</dbReference>